<gene>
    <name evidence="2" type="ordered locus">Mnod_6882</name>
</gene>
<keyword evidence="3" id="KW-1185">Reference proteome</keyword>
<sequence length="120" mass="13263">MDCSPSNQLCRFGAFATAGSGLGVPRPFRNRALTYRVPRLPSFVPFWTFMPLSSSLAIQAAWQMAQGPEHRMPEPQWHPGWSVQERVNTSLSVSANRTPAQMKPAAAARRTSPRASFSSM</sequence>
<evidence type="ECO:0000313" key="2">
    <source>
        <dbReference type="EMBL" id="ACL61627.1"/>
    </source>
</evidence>
<name>B8IHG4_METNO</name>
<organism evidence="2 3">
    <name type="scientific">Methylobacterium nodulans (strain LMG 21967 / CNCM I-2342 / ORS 2060)</name>
    <dbReference type="NCBI Taxonomy" id="460265"/>
    <lineage>
        <taxon>Bacteria</taxon>
        <taxon>Pseudomonadati</taxon>
        <taxon>Pseudomonadota</taxon>
        <taxon>Alphaproteobacteria</taxon>
        <taxon>Hyphomicrobiales</taxon>
        <taxon>Methylobacteriaceae</taxon>
        <taxon>Methylobacterium</taxon>
    </lineage>
</organism>
<evidence type="ECO:0000256" key="1">
    <source>
        <dbReference type="SAM" id="MobiDB-lite"/>
    </source>
</evidence>
<dbReference type="EMBL" id="CP001349">
    <property type="protein sequence ID" value="ACL61627.1"/>
    <property type="molecule type" value="Genomic_DNA"/>
</dbReference>
<feature type="compositionally biased region" description="Low complexity" evidence="1">
    <location>
        <begin position="105"/>
        <end position="120"/>
    </location>
</feature>
<protein>
    <submittedName>
        <fullName evidence="2">Uncharacterized protein</fullName>
    </submittedName>
</protein>
<dbReference type="AlphaFoldDB" id="B8IHG4"/>
<dbReference type="Proteomes" id="UP000008207">
    <property type="component" value="Chromosome"/>
</dbReference>
<feature type="region of interest" description="Disordered" evidence="1">
    <location>
        <begin position="95"/>
        <end position="120"/>
    </location>
</feature>
<evidence type="ECO:0000313" key="3">
    <source>
        <dbReference type="Proteomes" id="UP000008207"/>
    </source>
</evidence>
<dbReference type="HOGENOM" id="CLU_2046955_0_0_5"/>
<dbReference type="KEGG" id="mno:Mnod_6882"/>
<accession>B8IHG4</accession>
<reference evidence="2 3" key="1">
    <citation type="submission" date="2009-01" db="EMBL/GenBank/DDBJ databases">
        <title>Complete sequence of chromosome of Methylobacterium nodulans ORS 2060.</title>
        <authorList>
            <consortium name="US DOE Joint Genome Institute"/>
            <person name="Lucas S."/>
            <person name="Copeland A."/>
            <person name="Lapidus A."/>
            <person name="Glavina del Rio T."/>
            <person name="Dalin E."/>
            <person name="Tice H."/>
            <person name="Bruce D."/>
            <person name="Goodwin L."/>
            <person name="Pitluck S."/>
            <person name="Sims D."/>
            <person name="Brettin T."/>
            <person name="Detter J.C."/>
            <person name="Han C."/>
            <person name="Larimer F."/>
            <person name="Land M."/>
            <person name="Hauser L."/>
            <person name="Kyrpides N."/>
            <person name="Ivanova N."/>
            <person name="Marx C.J."/>
            <person name="Richardson P."/>
        </authorList>
    </citation>
    <scope>NUCLEOTIDE SEQUENCE [LARGE SCALE GENOMIC DNA]</scope>
    <source>
        <strain evidence="3">LMG 21967 / CNCM I-2342 / ORS 2060</strain>
    </source>
</reference>
<proteinExistence type="predicted"/>